<protein>
    <submittedName>
        <fullName evidence="4">FAD synthase</fullName>
    </submittedName>
</protein>
<sequence>MAGKRVLVFGTFDGLHPGHYFFLRSAKARGDVLVVGVARDEHVNTLKQKRVGQILAQRMQALKNLPFVDEVHACDTELGSFDILKATNPDLIVVGHDQYELEQDLIRWMSEHDAYIPMLRIKKI</sequence>
<dbReference type="PANTHER" id="PTHR43793">
    <property type="entry name" value="FAD SYNTHASE"/>
    <property type="match status" value="1"/>
</dbReference>
<proteinExistence type="predicted"/>
<evidence type="ECO:0000256" key="1">
    <source>
        <dbReference type="ARBA" id="ARBA00022679"/>
    </source>
</evidence>
<dbReference type="GO" id="GO:0016779">
    <property type="term" value="F:nucleotidyltransferase activity"/>
    <property type="evidence" value="ECO:0007669"/>
    <property type="project" value="UniProtKB-KW"/>
</dbReference>
<feature type="domain" description="Cytidyltransferase-like" evidence="3">
    <location>
        <begin position="8"/>
        <end position="100"/>
    </location>
</feature>
<dbReference type="InterPro" id="IPR004821">
    <property type="entry name" value="Cyt_trans-like"/>
</dbReference>
<dbReference type="InterPro" id="IPR050385">
    <property type="entry name" value="Archaeal_FAD_synthase"/>
</dbReference>
<accession>A0A2M7XDV2</accession>
<gene>
    <name evidence="4" type="ORF">CO174_01100</name>
</gene>
<keyword evidence="2" id="KW-0548">Nucleotidyltransferase</keyword>
<comment type="caution">
    <text evidence="4">The sequence shown here is derived from an EMBL/GenBank/DDBJ whole genome shotgun (WGS) entry which is preliminary data.</text>
</comment>
<dbReference type="Pfam" id="PF01467">
    <property type="entry name" value="CTP_transf_like"/>
    <property type="match status" value="1"/>
</dbReference>
<dbReference type="Proteomes" id="UP000229385">
    <property type="component" value="Unassembled WGS sequence"/>
</dbReference>
<dbReference type="AlphaFoldDB" id="A0A2M7XDV2"/>
<organism evidence="4 5">
    <name type="scientific">Candidatus Uhrbacteria bacterium CG_4_9_14_3_um_filter_50_9</name>
    <dbReference type="NCBI Taxonomy" id="1975035"/>
    <lineage>
        <taxon>Bacteria</taxon>
        <taxon>Candidatus Uhriibacteriota</taxon>
    </lineage>
</organism>
<dbReference type="SUPFAM" id="SSF52374">
    <property type="entry name" value="Nucleotidylyl transferase"/>
    <property type="match status" value="1"/>
</dbReference>
<dbReference type="EMBL" id="PFWU01000012">
    <property type="protein sequence ID" value="PJA46049.1"/>
    <property type="molecule type" value="Genomic_DNA"/>
</dbReference>
<dbReference type="Gene3D" id="3.40.50.620">
    <property type="entry name" value="HUPs"/>
    <property type="match status" value="1"/>
</dbReference>
<dbReference type="InterPro" id="IPR014729">
    <property type="entry name" value="Rossmann-like_a/b/a_fold"/>
</dbReference>
<reference evidence="5" key="1">
    <citation type="submission" date="2017-09" db="EMBL/GenBank/DDBJ databases">
        <title>Depth-based differentiation of microbial function through sediment-hosted aquifers and enrichment of novel symbionts in the deep terrestrial subsurface.</title>
        <authorList>
            <person name="Probst A.J."/>
            <person name="Ladd B."/>
            <person name="Jarett J.K."/>
            <person name="Geller-Mcgrath D.E."/>
            <person name="Sieber C.M.K."/>
            <person name="Emerson J.B."/>
            <person name="Anantharaman K."/>
            <person name="Thomas B.C."/>
            <person name="Malmstrom R."/>
            <person name="Stieglmeier M."/>
            <person name="Klingl A."/>
            <person name="Woyke T."/>
            <person name="Ryan C.M."/>
            <person name="Banfield J.F."/>
        </authorList>
    </citation>
    <scope>NUCLEOTIDE SEQUENCE [LARGE SCALE GENOMIC DNA]</scope>
</reference>
<evidence type="ECO:0000313" key="5">
    <source>
        <dbReference type="Proteomes" id="UP000229385"/>
    </source>
</evidence>
<name>A0A2M7XDV2_9BACT</name>
<evidence type="ECO:0000313" key="4">
    <source>
        <dbReference type="EMBL" id="PJA46049.1"/>
    </source>
</evidence>
<dbReference type="PANTHER" id="PTHR43793:SF1">
    <property type="entry name" value="FAD SYNTHASE"/>
    <property type="match status" value="1"/>
</dbReference>
<keyword evidence="1" id="KW-0808">Transferase</keyword>
<evidence type="ECO:0000259" key="3">
    <source>
        <dbReference type="Pfam" id="PF01467"/>
    </source>
</evidence>
<dbReference type="NCBIfam" id="TIGR00125">
    <property type="entry name" value="cyt_tran_rel"/>
    <property type="match status" value="1"/>
</dbReference>
<evidence type="ECO:0000256" key="2">
    <source>
        <dbReference type="ARBA" id="ARBA00022695"/>
    </source>
</evidence>